<reference evidence="1" key="1">
    <citation type="submission" date="2018-02" db="EMBL/GenBank/DDBJ databases">
        <title>Rhizophora mucronata_Transcriptome.</title>
        <authorList>
            <person name="Meera S.P."/>
            <person name="Sreeshan A."/>
            <person name="Augustine A."/>
        </authorList>
    </citation>
    <scope>NUCLEOTIDE SEQUENCE</scope>
    <source>
        <tissue evidence="1">Leaf</tissue>
    </source>
</reference>
<dbReference type="AlphaFoldDB" id="A0A2P2MG14"/>
<organism evidence="1">
    <name type="scientific">Rhizophora mucronata</name>
    <name type="common">Asiatic mangrove</name>
    <dbReference type="NCBI Taxonomy" id="61149"/>
    <lineage>
        <taxon>Eukaryota</taxon>
        <taxon>Viridiplantae</taxon>
        <taxon>Streptophyta</taxon>
        <taxon>Embryophyta</taxon>
        <taxon>Tracheophyta</taxon>
        <taxon>Spermatophyta</taxon>
        <taxon>Magnoliopsida</taxon>
        <taxon>eudicotyledons</taxon>
        <taxon>Gunneridae</taxon>
        <taxon>Pentapetalae</taxon>
        <taxon>rosids</taxon>
        <taxon>fabids</taxon>
        <taxon>Malpighiales</taxon>
        <taxon>Rhizophoraceae</taxon>
        <taxon>Rhizophora</taxon>
    </lineage>
</organism>
<evidence type="ECO:0000313" key="1">
    <source>
        <dbReference type="EMBL" id="MBX29117.1"/>
    </source>
</evidence>
<sequence>MHRGWLGAKDALLQELNDPSHPERFQQYSSVCSRVLIQVNLSAHHHPILLSPGLSLTEPHSLVSSNQTLVTLKTRTYHFHYHPYSLSSYLQSHLKLNFLPSISVQTSNPPLTPKEVEA</sequence>
<proteinExistence type="predicted"/>
<dbReference type="EMBL" id="GGEC01048633">
    <property type="protein sequence ID" value="MBX29117.1"/>
    <property type="molecule type" value="Transcribed_RNA"/>
</dbReference>
<accession>A0A2P2MG14</accession>
<protein>
    <submittedName>
        <fullName evidence="1">Uncharacterized protein MANES_01G170300</fullName>
    </submittedName>
</protein>
<name>A0A2P2MG14_RHIMU</name>